<feature type="transmembrane region" description="Helical" evidence="2">
    <location>
        <begin position="70"/>
        <end position="88"/>
    </location>
</feature>
<accession>A0A7Y9ASV8</accession>
<dbReference type="RefSeq" id="WP_179749197.1">
    <property type="nucleotide sequence ID" value="NZ_BAAAGN010000006.1"/>
</dbReference>
<name>A0A7Y9ASV8_9ACTN</name>
<dbReference type="InterPro" id="IPR025445">
    <property type="entry name" value="DUF4191"/>
</dbReference>
<keyword evidence="2" id="KW-0472">Membrane</keyword>
<feature type="compositionally biased region" description="Basic and acidic residues" evidence="1">
    <location>
        <begin position="237"/>
        <end position="246"/>
    </location>
</feature>
<feature type="region of interest" description="Disordered" evidence="1">
    <location>
        <begin position="1"/>
        <end position="23"/>
    </location>
</feature>
<feature type="transmembrane region" description="Helical" evidence="2">
    <location>
        <begin position="46"/>
        <end position="64"/>
    </location>
</feature>
<keyword evidence="4" id="KW-1185">Reference proteome</keyword>
<evidence type="ECO:0000256" key="2">
    <source>
        <dbReference type="SAM" id="Phobius"/>
    </source>
</evidence>
<organism evidence="3 4">
    <name type="scientific">Kineococcus aurantiacus</name>
    <dbReference type="NCBI Taxonomy" id="37633"/>
    <lineage>
        <taxon>Bacteria</taxon>
        <taxon>Bacillati</taxon>
        <taxon>Actinomycetota</taxon>
        <taxon>Actinomycetes</taxon>
        <taxon>Kineosporiales</taxon>
        <taxon>Kineosporiaceae</taxon>
        <taxon>Kineococcus</taxon>
    </lineage>
</organism>
<dbReference type="AlphaFoldDB" id="A0A7Y9ASV8"/>
<proteinExistence type="predicted"/>
<evidence type="ECO:0000313" key="3">
    <source>
        <dbReference type="EMBL" id="NYD21121.1"/>
    </source>
</evidence>
<dbReference type="EMBL" id="JACCBB010000001">
    <property type="protein sequence ID" value="NYD21121.1"/>
    <property type="molecule type" value="Genomic_DNA"/>
</dbReference>
<protein>
    <submittedName>
        <fullName evidence="3">F0F1-type ATP synthase assembly protein I</fullName>
    </submittedName>
</protein>
<evidence type="ECO:0000313" key="4">
    <source>
        <dbReference type="Proteomes" id="UP000521922"/>
    </source>
</evidence>
<keyword evidence="2" id="KW-1133">Transmembrane helix</keyword>
<comment type="caution">
    <text evidence="3">The sequence shown here is derived from an EMBL/GenBank/DDBJ whole genome shotgun (WGS) entry which is preliminary data.</text>
</comment>
<dbReference type="Pfam" id="PF13829">
    <property type="entry name" value="DUF4191"/>
    <property type="match status" value="1"/>
</dbReference>
<feature type="region of interest" description="Disordered" evidence="1">
    <location>
        <begin position="222"/>
        <end position="246"/>
    </location>
</feature>
<dbReference type="Proteomes" id="UP000521922">
    <property type="component" value="Unassembled WGS sequence"/>
</dbReference>
<evidence type="ECO:0000256" key="1">
    <source>
        <dbReference type="SAM" id="MobiDB-lite"/>
    </source>
</evidence>
<gene>
    <name evidence="3" type="ORF">BJ968_000661</name>
</gene>
<keyword evidence="2" id="KW-0812">Transmembrane</keyword>
<reference evidence="3 4" key="1">
    <citation type="submission" date="2020-07" db="EMBL/GenBank/DDBJ databases">
        <title>Sequencing the genomes of 1000 actinobacteria strains.</title>
        <authorList>
            <person name="Klenk H.-P."/>
        </authorList>
    </citation>
    <scope>NUCLEOTIDE SEQUENCE [LARGE SCALE GENOMIC DNA]</scope>
    <source>
        <strain evidence="3 4">DSM 7487</strain>
    </source>
</reference>
<sequence>MARRGSDAGRGGSTAAPRPKKQRWARTRQLKQVYDMTVRVDPSAKWVLLAALVGPIVVGLLIGLLTGHPIYFTILGLLVGILLAMFLLGRRAERAAYVNLEGQKGAAGAALSSIRRGWTVEQEPVAAEARTQDMVFRAVGRGGIVLVGDGPPSRVRKLLETERRKVARVAPNVPVHLFTVGDGGAADEVPLRKLASRVQRLKPELTKQEVGAVQKRLRALGGIRPPVPKGIDPMSARPDRRAMRGR</sequence>